<protein>
    <submittedName>
        <fullName evidence="2">Uncharacterized protein</fullName>
    </submittedName>
</protein>
<dbReference type="Proteomes" id="UP001054945">
    <property type="component" value="Unassembled WGS sequence"/>
</dbReference>
<dbReference type="AlphaFoldDB" id="A0AAV4NLH5"/>
<evidence type="ECO:0000313" key="2">
    <source>
        <dbReference type="EMBL" id="GIX85170.1"/>
    </source>
</evidence>
<name>A0AAV4NLH5_CAEEX</name>
<reference evidence="2 3" key="1">
    <citation type="submission" date="2021-06" db="EMBL/GenBank/DDBJ databases">
        <title>Caerostris extrusa draft genome.</title>
        <authorList>
            <person name="Kono N."/>
            <person name="Arakawa K."/>
        </authorList>
    </citation>
    <scope>NUCLEOTIDE SEQUENCE [LARGE SCALE GENOMIC DNA]</scope>
</reference>
<accession>A0AAV4NLH5</accession>
<organism evidence="2 3">
    <name type="scientific">Caerostris extrusa</name>
    <name type="common">Bark spider</name>
    <name type="synonym">Caerostris bankana</name>
    <dbReference type="NCBI Taxonomy" id="172846"/>
    <lineage>
        <taxon>Eukaryota</taxon>
        <taxon>Metazoa</taxon>
        <taxon>Ecdysozoa</taxon>
        <taxon>Arthropoda</taxon>
        <taxon>Chelicerata</taxon>
        <taxon>Arachnida</taxon>
        <taxon>Araneae</taxon>
        <taxon>Araneomorphae</taxon>
        <taxon>Entelegynae</taxon>
        <taxon>Araneoidea</taxon>
        <taxon>Araneidae</taxon>
        <taxon>Caerostris</taxon>
    </lineage>
</organism>
<evidence type="ECO:0000256" key="1">
    <source>
        <dbReference type="SAM" id="MobiDB-lite"/>
    </source>
</evidence>
<feature type="region of interest" description="Disordered" evidence="1">
    <location>
        <begin position="20"/>
        <end position="83"/>
    </location>
</feature>
<comment type="caution">
    <text evidence="2">The sequence shown here is derived from an EMBL/GenBank/DDBJ whole genome shotgun (WGS) entry which is preliminary data.</text>
</comment>
<proteinExistence type="predicted"/>
<dbReference type="EMBL" id="BPLR01003487">
    <property type="protein sequence ID" value="GIX85170.1"/>
    <property type="molecule type" value="Genomic_DNA"/>
</dbReference>
<evidence type="ECO:0000313" key="3">
    <source>
        <dbReference type="Proteomes" id="UP001054945"/>
    </source>
</evidence>
<feature type="compositionally biased region" description="Basic residues" evidence="1">
    <location>
        <begin position="32"/>
        <end position="42"/>
    </location>
</feature>
<keyword evidence="3" id="KW-1185">Reference proteome</keyword>
<sequence length="83" mass="10016">MRENDFIRYQLPIPEALHNVYKQKQDTQSFRTTKKKKNRKNLRNGDKQRTDTYLNAENTRREMKPIHTPAVRTSKPKQTEMRA</sequence>
<gene>
    <name evidence="2" type="ORF">CEXT_786351</name>
</gene>